<reference evidence="2 3" key="1">
    <citation type="submission" date="2024-06" db="EMBL/GenBank/DDBJ databases">
        <title>The draft genome of Grus japonensis, version 3.</title>
        <authorList>
            <person name="Nabeshima K."/>
            <person name="Suzuki S."/>
            <person name="Onuma M."/>
        </authorList>
    </citation>
    <scope>NUCLEOTIDE SEQUENCE [LARGE SCALE GENOMIC DNA]</scope>
    <source>
        <strain evidence="2 3">451A</strain>
    </source>
</reference>
<accession>A0ABC9XHB2</accession>
<dbReference type="Proteomes" id="UP001623348">
    <property type="component" value="Unassembled WGS sequence"/>
</dbReference>
<dbReference type="EMBL" id="BAAFJT010000015">
    <property type="protein sequence ID" value="GAB0196462.1"/>
    <property type="molecule type" value="Genomic_DNA"/>
</dbReference>
<name>A0ABC9XHB2_GRUJA</name>
<protein>
    <submittedName>
        <fullName evidence="2">Uncharacterized protein</fullName>
    </submittedName>
</protein>
<evidence type="ECO:0000313" key="2">
    <source>
        <dbReference type="EMBL" id="GAB0196462.1"/>
    </source>
</evidence>
<keyword evidence="3" id="KW-1185">Reference proteome</keyword>
<evidence type="ECO:0000313" key="3">
    <source>
        <dbReference type="Proteomes" id="UP001623348"/>
    </source>
</evidence>
<proteinExistence type="predicted"/>
<evidence type="ECO:0000256" key="1">
    <source>
        <dbReference type="SAM" id="MobiDB-lite"/>
    </source>
</evidence>
<feature type="region of interest" description="Disordered" evidence="1">
    <location>
        <begin position="1"/>
        <end position="28"/>
    </location>
</feature>
<organism evidence="2 3">
    <name type="scientific">Grus japonensis</name>
    <name type="common">Japanese crane</name>
    <name type="synonym">Red-crowned crane</name>
    <dbReference type="NCBI Taxonomy" id="30415"/>
    <lineage>
        <taxon>Eukaryota</taxon>
        <taxon>Metazoa</taxon>
        <taxon>Chordata</taxon>
        <taxon>Craniata</taxon>
        <taxon>Vertebrata</taxon>
        <taxon>Euteleostomi</taxon>
        <taxon>Archelosauria</taxon>
        <taxon>Archosauria</taxon>
        <taxon>Dinosauria</taxon>
        <taxon>Saurischia</taxon>
        <taxon>Theropoda</taxon>
        <taxon>Coelurosauria</taxon>
        <taxon>Aves</taxon>
        <taxon>Neognathae</taxon>
        <taxon>Neoaves</taxon>
        <taxon>Gruiformes</taxon>
        <taxon>Gruidae</taxon>
        <taxon>Grus</taxon>
    </lineage>
</organism>
<gene>
    <name evidence="2" type="ORF">GRJ2_002111500</name>
</gene>
<comment type="caution">
    <text evidence="2">The sequence shown here is derived from an EMBL/GenBank/DDBJ whole genome shotgun (WGS) entry which is preliminary data.</text>
</comment>
<dbReference type="AlphaFoldDB" id="A0ABC9XHB2"/>
<sequence length="78" mass="8522">MLRHRRLEPGELQPGSDYPNLTPGPGRTLRLHHRHRFFTPGTGADPPLPAPISVLGSRHRDRPAFFSIGTGTGSSFPA</sequence>